<feature type="region of interest" description="Disordered" evidence="1">
    <location>
        <begin position="1"/>
        <end position="79"/>
    </location>
</feature>
<dbReference type="GO" id="GO:0030686">
    <property type="term" value="C:90S preribosome"/>
    <property type="evidence" value="ECO:0007669"/>
    <property type="project" value="TreeGrafter"/>
</dbReference>
<feature type="compositionally biased region" description="Basic and acidic residues" evidence="1">
    <location>
        <begin position="500"/>
        <end position="512"/>
    </location>
</feature>
<feature type="region of interest" description="Disordered" evidence="1">
    <location>
        <begin position="404"/>
        <end position="452"/>
    </location>
</feature>
<evidence type="ECO:0000313" key="3">
    <source>
        <dbReference type="WBParaSite" id="HCON_00011000-00001"/>
    </source>
</evidence>
<organism evidence="2 3">
    <name type="scientific">Haemonchus contortus</name>
    <name type="common">Barber pole worm</name>
    <dbReference type="NCBI Taxonomy" id="6289"/>
    <lineage>
        <taxon>Eukaryota</taxon>
        <taxon>Metazoa</taxon>
        <taxon>Ecdysozoa</taxon>
        <taxon>Nematoda</taxon>
        <taxon>Chromadorea</taxon>
        <taxon>Rhabditida</taxon>
        <taxon>Rhabditina</taxon>
        <taxon>Rhabditomorpha</taxon>
        <taxon>Strongyloidea</taxon>
        <taxon>Trichostrongylidae</taxon>
        <taxon>Haemonchus</taxon>
    </lineage>
</organism>
<dbReference type="WBParaSite" id="HCON_00011000-00001">
    <property type="protein sequence ID" value="HCON_00011000-00001"/>
    <property type="gene ID" value="HCON_00011000"/>
</dbReference>
<reference evidence="3" key="1">
    <citation type="submission" date="2020-12" db="UniProtKB">
        <authorList>
            <consortium name="WormBaseParasite"/>
        </authorList>
    </citation>
    <scope>IDENTIFICATION</scope>
    <source>
        <strain evidence="3">MHco3</strain>
    </source>
</reference>
<feature type="compositionally biased region" description="Basic residues" evidence="1">
    <location>
        <begin position="1"/>
        <end position="17"/>
    </location>
</feature>
<feature type="compositionally biased region" description="Basic and acidic residues" evidence="1">
    <location>
        <begin position="440"/>
        <end position="452"/>
    </location>
</feature>
<name>A0A7I5E5I8_HAECO</name>
<feature type="region of interest" description="Disordered" evidence="1">
    <location>
        <begin position="251"/>
        <end position="341"/>
    </location>
</feature>
<dbReference type="OrthoDB" id="3364872at2759"/>
<dbReference type="GO" id="GO:0030490">
    <property type="term" value="P:maturation of SSU-rRNA"/>
    <property type="evidence" value="ECO:0007669"/>
    <property type="project" value="TreeGrafter"/>
</dbReference>
<dbReference type="InterPro" id="IPR037393">
    <property type="entry name" value="Bud22/SRFB1"/>
</dbReference>
<dbReference type="GO" id="GO:0005634">
    <property type="term" value="C:nucleus"/>
    <property type="evidence" value="ECO:0007669"/>
    <property type="project" value="TreeGrafter"/>
</dbReference>
<evidence type="ECO:0000313" key="2">
    <source>
        <dbReference type="Proteomes" id="UP000025227"/>
    </source>
</evidence>
<dbReference type="PANTHER" id="PTHR23325:SF1">
    <property type="entry name" value="SERUM RESPONSE FACTOR-BINDING PROTEIN 1"/>
    <property type="match status" value="1"/>
</dbReference>
<keyword evidence="2" id="KW-1185">Reference proteome</keyword>
<sequence>MAPKKKSSNKSKPKQKNKHESETDEENYEVVDLSAVPTPKVEFMMPNLTPLESYKSEPKPKPKQKPKKRKASSSGGHVLTAEQLNNEIVGMRAVINKARMSLVRHLVRKLKRLKSVVAKKPSEVLQRKMRRYEEEIHAMKSIARDDVSKFALLNKKSLNELRITGRTPVTERCLWKLACERCVVKAVEEYRTRYPDSEATTAFFLQRLGLQYSVDKEMNNLKSLDSKKDEDDDDDSQEACFTIKAVVNTKRREPSVSESESGASDGGVSNRKGRVVDSDISSEEDRGIGIGTDSDDDGGEAAENRRKLLLGSPMESSKSTNKKKSLKKSKGSVLRNDTSTSLKREAGTKAVIKQVKLSEGGEIELGKPVQMETVDVVSENGHENESPSYSFFLPASAVPDIATTSPKAAVPQKPERVKKLKKSSGEMESGSPIKLKKKKMLPDNKITSEAKESHIPIEATALEKHVRAKKLKKSSVGKGNDDPVTLKKKKMLPDHQINSKARESHIPIDELHPSWAARRRAKEQQNMAPQGKRIVFSDD</sequence>
<dbReference type="OMA" id="GKWKTPE"/>
<protein>
    <submittedName>
        <fullName evidence="3">SRF-dependent transcription regulation-associated protein</fullName>
    </submittedName>
</protein>
<dbReference type="Proteomes" id="UP000025227">
    <property type="component" value="Unplaced"/>
</dbReference>
<evidence type="ECO:0000256" key="1">
    <source>
        <dbReference type="SAM" id="MobiDB-lite"/>
    </source>
</evidence>
<feature type="compositionally biased region" description="Basic residues" evidence="1">
    <location>
        <begin position="466"/>
        <end position="475"/>
    </location>
</feature>
<dbReference type="AlphaFoldDB" id="A0A7I5E5I8"/>
<feature type="compositionally biased region" description="Basic residues" evidence="1">
    <location>
        <begin position="61"/>
        <end position="71"/>
    </location>
</feature>
<feature type="compositionally biased region" description="Basic residues" evidence="1">
    <location>
        <begin position="320"/>
        <end position="330"/>
    </location>
</feature>
<feature type="region of interest" description="Disordered" evidence="1">
    <location>
        <begin position="466"/>
        <end position="539"/>
    </location>
</feature>
<accession>A0A7I5E5I8</accession>
<proteinExistence type="predicted"/>
<dbReference type="PANTHER" id="PTHR23325">
    <property type="entry name" value="SERUM RESPONSE FACTOR-BINDING"/>
    <property type="match status" value="1"/>
</dbReference>